<dbReference type="PANTHER" id="PTHR31635">
    <property type="entry name" value="REVERSE TRANSCRIPTASE DOMAIN-CONTAINING PROTEIN-RELATED"/>
    <property type="match status" value="1"/>
</dbReference>
<name>A0AAW2KQD4_9LAMI</name>
<evidence type="ECO:0000259" key="1">
    <source>
        <dbReference type="Pfam" id="PF00078"/>
    </source>
</evidence>
<organism evidence="2">
    <name type="scientific">Sesamum calycinum</name>
    <dbReference type="NCBI Taxonomy" id="2727403"/>
    <lineage>
        <taxon>Eukaryota</taxon>
        <taxon>Viridiplantae</taxon>
        <taxon>Streptophyta</taxon>
        <taxon>Embryophyta</taxon>
        <taxon>Tracheophyta</taxon>
        <taxon>Spermatophyta</taxon>
        <taxon>Magnoliopsida</taxon>
        <taxon>eudicotyledons</taxon>
        <taxon>Gunneridae</taxon>
        <taxon>Pentapetalae</taxon>
        <taxon>asterids</taxon>
        <taxon>lamiids</taxon>
        <taxon>Lamiales</taxon>
        <taxon>Pedaliaceae</taxon>
        <taxon>Sesamum</taxon>
    </lineage>
</organism>
<protein>
    <recommendedName>
        <fullName evidence="1">Reverse transcriptase domain-containing protein</fullName>
    </recommendedName>
</protein>
<reference evidence="2" key="1">
    <citation type="submission" date="2020-06" db="EMBL/GenBank/DDBJ databases">
        <authorList>
            <person name="Li T."/>
            <person name="Hu X."/>
            <person name="Zhang T."/>
            <person name="Song X."/>
            <person name="Zhang H."/>
            <person name="Dai N."/>
            <person name="Sheng W."/>
            <person name="Hou X."/>
            <person name="Wei L."/>
        </authorList>
    </citation>
    <scope>NUCLEOTIDE SEQUENCE</scope>
    <source>
        <strain evidence="2">KEN8</strain>
        <tissue evidence="2">Leaf</tissue>
    </source>
</reference>
<gene>
    <name evidence="2" type="ORF">Scaly_2967300</name>
</gene>
<dbReference type="EMBL" id="JACGWM010000309">
    <property type="protein sequence ID" value="KAL0307853.1"/>
    <property type="molecule type" value="Genomic_DNA"/>
</dbReference>
<comment type="caution">
    <text evidence="2">The sequence shown here is derived from an EMBL/GenBank/DDBJ whole genome shotgun (WGS) entry which is preliminary data.</text>
</comment>
<reference evidence="2" key="2">
    <citation type="journal article" date="2024" name="Plant">
        <title>Genomic evolution and insights into agronomic trait innovations of Sesamum species.</title>
        <authorList>
            <person name="Miao H."/>
            <person name="Wang L."/>
            <person name="Qu L."/>
            <person name="Liu H."/>
            <person name="Sun Y."/>
            <person name="Le M."/>
            <person name="Wang Q."/>
            <person name="Wei S."/>
            <person name="Zheng Y."/>
            <person name="Lin W."/>
            <person name="Duan Y."/>
            <person name="Cao H."/>
            <person name="Xiong S."/>
            <person name="Wang X."/>
            <person name="Wei L."/>
            <person name="Li C."/>
            <person name="Ma Q."/>
            <person name="Ju M."/>
            <person name="Zhao R."/>
            <person name="Li G."/>
            <person name="Mu C."/>
            <person name="Tian Q."/>
            <person name="Mei H."/>
            <person name="Zhang T."/>
            <person name="Gao T."/>
            <person name="Zhang H."/>
        </authorList>
    </citation>
    <scope>NUCLEOTIDE SEQUENCE</scope>
    <source>
        <strain evidence="2">KEN8</strain>
    </source>
</reference>
<dbReference type="AlphaFoldDB" id="A0AAW2KQD4"/>
<dbReference type="PANTHER" id="PTHR31635:SF196">
    <property type="entry name" value="REVERSE TRANSCRIPTASE DOMAIN-CONTAINING PROTEIN-RELATED"/>
    <property type="match status" value="1"/>
</dbReference>
<accession>A0AAW2KQD4</accession>
<dbReference type="Pfam" id="PF00078">
    <property type="entry name" value="RVT_1"/>
    <property type="match status" value="1"/>
</dbReference>
<evidence type="ECO:0000313" key="2">
    <source>
        <dbReference type="EMBL" id="KAL0307853.1"/>
    </source>
</evidence>
<sequence length="414" mass="46713">MSHLRLFSLCNISYKIASKVLANRLKSILKYIVSESQSAFIPGRLITDNVLIAYELNHYLAHKTWGSVGHATLKLDLSKAYDCVEWSFLVRVPAKLEALSHLISTEKVNGSLCGVSVSWHGPRVSHLVFADDTLIFYQATRDAMLCVDGSSRRSRRYLTDVQVMPTFVMGCFLILTTLCLELRSFAEAKDFPLERVSSFSWDRWIPRPWKFQVIMAPNTLHLDATVDKLLNDLGGWNEALIRSFFRPEDAGLILGIAGVVPHLRIAPAVRNHINLRVGVLSGMLLFPQRTSIDQALLELFSFVGLSRVFASSCSSRTAEFQWRSSSNGFGDWNILSLALVSRLWIWRIPSSRRRRHPLIPMASIEFLQWLSYPCSVALSFRPPSLGNVLPPLALNFLSSAESRDLGSRRVPRPR</sequence>
<proteinExistence type="predicted"/>
<feature type="domain" description="Reverse transcriptase" evidence="1">
    <location>
        <begin position="3"/>
        <end position="101"/>
    </location>
</feature>
<dbReference type="InterPro" id="IPR000477">
    <property type="entry name" value="RT_dom"/>
</dbReference>